<protein>
    <recommendedName>
        <fullName evidence="4">GAF domain-containing protein</fullName>
    </recommendedName>
</protein>
<evidence type="ECO:0000256" key="1">
    <source>
        <dbReference type="SAM" id="MobiDB-lite"/>
    </source>
</evidence>
<reference evidence="2 3" key="1">
    <citation type="submission" date="2016-10" db="EMBL/GenBank/DDBJ databases">
        <authorList>
            <person name="Cai Z."/>
        </authorList>
    </citation>
    <scope>NUCLEOTIDE SEQUENCE [LARGE SCALE GENOMIC DNA]</scope>
</reference>
<dbReference type="Proteomes" id="UP000256970">
    <property type="component" value="Unassembled WGS sequence"/>
</dbReference>
<proteinExistence type="predicted"/>
<evidence type="ECO:0000313" key="3">
    <source>
        <dbReference type="Proteomes" id="UP000256970"/>
    </source>
</evidence>
<evidence type="ECO:0000313" key="2">
    <source>
        <dbReference type="EMBL" id="SZX77960.1"/>
    </source>
</evidence>
<dbReference type="AlphaFoldDB" id="A0A383WKH0"/>
<dbReference type="EMBL" id="FNXT01001298">
    <property type="protein sequence ID" value="SZX77960.1"/>
    <property type="molecule type" value="Genomic_DNA"/>
</dbReference>
<feature type="region of interest" description="Disordered" evidence="1">
    <location>
        <begin position="1"/>
        <end position="64"/>
    </location>
</feature>
<feature type="compositionally biased region" description="Low complexity" evidence="1">
    <location>
        <begin position="37"/>
        <end position="64"/>
    </location>
</feature>
<gene>
    <name evidence="2" type="ORF">BQ4739_LOCUS18292</name>
</gene>
<evidence type="ECO:0008006" key="4">
    <source>
        <dbReference type="Google" id="ProtNLM"/>
    </source>
</evidence>
<keyword evidence="3" id="KW-1185">Reference proteome</keyword>
<feature type="compositionally biased region" description="Polar residues" evidence="1">
    <location>
        <begin position="27"/>
        <end position="36"/>
    </location>
</feature>
<sequence length="268" mass="26710">MGGCLSKTSERDAQNGNGAPAGHQLSPAGQQEQGVTPQPRSAAAAADSSTAQDAAATPADSAATSQRLTASSQCSAAVEAAAAPSGAGAAHSQGTAVPAGAAFSSADVASTPVFEAQVMRRVRAVLHGLSSIAADGSRGSLGQAAAVLLRELSECGADCVILTAAAFGSSVCVMAGCAGVGASSLQKQQQQLLQTDPRLSAALCCTQGEQQPYLYQTAATDELAPDWAVLHAQHGLSSFLAMKVGEPGEMAGVVTLASLRPAAFMELW</sequence>
<accession>A0A383WKH0</accession>
<name>A0A383WKH0_TETOB</name>
<organism evidence="2 3">
    <name type="scientific">Tetradesmus obliquus</name>
    <name type="common">Green alga</name>
    <name type="synonym">Acutodesmus obliquus</name>
    <dbReference type="NCBI Taxonomy" id="3088"/>
    <lineage>
        <taxon>Eukaryota</taxon>
        <taxon>Viridiplantae</taxon>
        <taxon>Chlorophyta</taxon>
        <taxon>core chlorophytes</taxon>
        <taxon>Chlorophyceae</taxon>
        <taxon>CS clade</taxon>
        <taxon>Sphaeropleales</taxon>
        <taxon>Scenedesmaceae</taxon>
        <taxon>Tetradesmus</taxon>
    </lineage>
</organism>